<evidence type="ECO:0000256" key="1">
    <source>
        <dbReference type="SAM" id="Phobius"/>
    </source>
</evidence>
<comment type="caution">
    <text evidence="2">The sequence shown here is derived from an EMBL/GenBank/DDBJ whole genome shotgun (WGS) entry which is preliminary data.</text>
</comment>
<keyword evidence="1" id="KW-0472">Membrane</keyword>
<keyword evidence="1" id="KW-1133">Transmembrane helix</keyword>
<dbReference type="EMBL" id="JBHHMI010000048">
    <property type="protein sequence ID" value="MFB5269938.1"/>
    <property type="molecule type" value="Genomic_DNA"/>
</dbReference>
<organism evidence="2 3">
    <name type="scientific">Paenibacillus enshidis</name>
    <dbReference type="NCBI Taxonomy" id="1458439"/>
    <lineage>
        <taxon>Bacteria</taxon>
        <taxon>Bacillati</taxon>
        <taxon>Bacillota</taxon>
        <taxon>Bacilli</taxon>
        <taxon>Bacillales</taxon>
        <taxon>Paenibacillaceae</taxon>
        <taxon>Paenibacillus</taxon>
    </lineage>
</organism>
<protein>
    <recommendedName>
        <fullName evidence="4">Flp pilus-assembly TadG-like N-terminal domain-containing protein</fullName>
    </recommendedName>
</protein>
<gene>
    <name evidence="2" type="ORF">ACE41H_24585</name>
</gene>
<evidence type="ECO:0000313" key="2">
    <source>
        <dbReference type="EMBL" id="MFB5269938.1"/>
    </source>
</evidence>
<accession>A0ABV5B0E2</accession>
<evidence type="ECO:0008006" key="4">
    <source>
        <dbReference type="Google" id="ProtNLM"/>
    </source>
</evidence>
<sequence>MGPIKIMLVVYVAIILLMVSFDLGLYVKANESVKRGLDKAIDSGITLGTDRKDYQDGKLRLIEGDLYNGVRSVFRENMKLNANMSSDVYKNGRLEVSLQYSPDGSPRVVAKFTCDVIMVSGRLVGLDSQPLSVTKITPYKKEYK</sequence>
<name>A0ABV5B0E2_9BACL</name>
<proteinExistence type="predicted"/>
<keyword evidence="3" id="KW-1185">Reference proteome</keyword>
<evidence type="ECO:0000313" key="3">
    <source>
        <dbReference type="Proteomes" id="UP001580346"/>
    </source>
</evidence>
<dbReference type="Proteomes" id="UP001580346">
    <property type="component" value="Unassembled WGS sequence"/>
</dbReference>
<dbReference type="RefSeq" id="WP_375358208.1">
    <property type="nucleotide sequence ID" value="NZ_JBHHMI010000048.1"/>
</dbReference>
<feature type="transmembrane region" description="Helical" evidence="1">
    <location>
        <begin position="6"/>
        <end position="27"/>
    </location>
</feature>
<keyword evidence="1" id="KW-0812">Transmembrane</keyword>
<reference evidence="2 3" key="1">
    <citation type="submission" date="2024-09" db="EMBL/GenBank/DDBJ databases">
        <title>Paenibacillus zeirhizospherea sp. nov., isolated from surface of the maize (Zea mays) roots in a horticulture field, Hungary.</title>
        <authorList>
            <person name="Marton D."/>
            <person name="Farkas M."/>
            <person name="Bedics A."/>
            <person name="Toth E."/>
            <person name="Tancsics A."/>
            <person name="Boka K."/>
            <person name="Maroti G."/>
            <person name="Kriszt B."/>
            <person name="Cserhati M."/>
        </authorList>
    </citation>
    <scope>NUCLEOTIDE SEQUENCE [LARGE SCALE GENOMIC DNA]</scope>
    <source>
        <strain evidence="2 3">KCTC 33519</strain>
    </source>
</reference>